<dbReference type="KEGG" id="ttr:Tter_1528"/>
<dbReference type="CDD" id="cd02012">
    <property type="entry name" value="TPP_TK"/>
    <property type="match status" value="1"/>
</dbReference>
<comment type="cofactor">
    <cofactor evidence="1">
        <name>thiamine diphosphate</name>
        <dbReference type="ChEBI" id="CHEBI:58937"/>
    </cofactor>
</comment>
<gene>
    <name evidence="5" type="ordered locus">Tter_1528</name>
</gene>
<evidence type="ECO:0000256" key="3">
    <source>
        <dbReference type="ARBA" id="ARBA00023052"/>
    </source>
</evidence>
<name>D1CCB9_THET1</name>
<proteinExistence type="inferred from homology"/>
<comment type="similarity">
    <text evidence="2">Belongs to the transketolase family.</text>
</comment>
<organism evidence="5 6">
    <name type="scientific">Thermobaculum terrenum (strain ATCC BAA-798 / CCMEE 7001 / YNP1)</name>
    <dbReference type="NCBI Taxonomy" id="525904"/>
    <lineage>
        <taxon>Bacteria</taxon>
        <taxon>Bacillati</taxon>
        <taxon>Chloroflexota</taxon>
        <taxon>Chloroflexia</taxon>
        <taxon>Candidatus Thermobaculales</taxon>
        <taxon>Candidatus Thermobaculaceae</taxon>
        <taxon>Thermobaculum</taxon>
    </lineage>
</organism>
<dbReference type="PANTHER" id="PTHR47514:SF1">
    <property type="entry name" value="TRANSKETOLASE N-TERMINAL SECTION-RELATED"/>
    <property type="match status" value="1"/>
</dbReference>
<evidence type="ECO:0000313" key="5">
    <source>
        <dbReference type="EMBL" id="ACZ42434.1"/>
    </source>
</evidence>
<accession>D1CCB9</accession>
<sequence length="297" mass="32404">MSTISIDIPPSPTRDPDKLREIARKIRALVLKSVYHAGAGHIGGPLSAADILATLYFAVLNVDPSNPEWEDRDRFILSKGHSAIGYYAALALRGYFPVEELQTFDAINSRLQGHPDMTVTPGVDMSTGSLGQGLSVGLGMALGAKVLGKSFHVWVLVGDGEMQEGQIWEAIQTAPRFHLDNLVAIVDYNGLSQYGWTSSPSGYSGTRREPPILNPGDKVRAFGWNVIEIDGHDPQQILHACDLAKLHKDEPTFIVAHTVKGKGVSFMEGQYPWHSKPLTLEDLNKALRELGEAEVAE</sequence>
<evidence type="ECO:0000259" key="4">
    <source>
        <dbReference type="Pfam" id="PF00456"/>
    </source>
</evidence>
<dbReference type="STRING" id="525904.Tter_1528"/>
<evidence type="ECO:0000313" key="6">
    <source>
        <dbReference type="Proteomes" id="UP000000323"/>
    </source>
</evidence>
<dbReference type="InterPro" id="IPR029061">
    <property type="entry name" value="THDP-binding"/>
</dbReference>
<dbReference type="HOGENOM" id="CLU_009227_4_1_0"/>
<dbReference type="Pfam" id="PF00456">
    <property type="entry name" value="Transketolase_N"/>
    <property type="match status" value="1"/>
</dbReference>
<evidence type="ECO:0000256" key="1">
    <source>
        <dbReference type="ARBA" id="ARBA00001964"/>
    </source>
</evidence>
<dbReference type="SUPFAM" id="SSF52518">
    <property type="entry name" value="Thiamin diphosphate-binding fold (THDP-binding)"/>
    <property type="match status" value="1"/>
</dbReference>
<keyword evidence="3" id="KW-0786">Thiamine pyrophosphate</keyword>
<feature type="domain" description="Transketolase N-terminal" evidence="4">
    <location>
        <begin position="21"/>
        <end position="291"/>
    </location>
</feature>
<evidence type="ECO:0000256" key="2">
    <source>
        <dbReference type="ARBA" id="ARBA00007131"/>
    </source>
</evidence>
<dbReference type="EMBL" id="CP001825">
    <property type="protein sequence ID" value="ACZ42434.1"/>
    <property type="molecule type" value="Genomic_DNA"/>
</dbReference>
<reference evidence="6" key="1">
    <citation type="journal article" date="2010" name="Stand. Genomic Sci.">
        <title>Complete genome sequence of 'Thermobaculum terrenum' type strain (YNP1).</title>
        <authorList>
            <person name="Kiss H."/>
            <person name="Cleland D."/>
            <person name="Lapidus A."/>
            <person name="Lucas S."/>
            <person name="Glavina Del Rio T."/>
            <person name="Nolan M."/>
            <person name="Tice H."/>
            <person name="Han C."/>
            <person name="Goodwin L."/>
            <person name="Pitluck S."/>
            <person name="Liolios K."/>
            <person name="Ivanova N."/>
            <person name="Mavromatis K."/>
            <person name="Ovchinnikova G."/>
            <person name="Pati A."/>
            <person name="Chen A."/>
            <person name="Palaniappan K."/>
            <person name="Land M."/>
            <person name="Hauser L."/>
            <person name="Chang Y."/>
            <person name="Jeffries C."/>
            <person name="Lu M."/>
            <person name="Brettin T."/>
            <person name="Detter J."/>
            <person name="Goker M."/>
            <person name="Tindall B."/>
            <person name="Beck B."/>
            <person name="McDermott T."/>
            <person name="Woyke T."/>
            <person name="Bristow J."/>
            <person name="Eisen J."/>
            <person name="Markowitz V."/>
            <person name="Hugenholtz P."/>
            <person name="Kyrpides N."/>
            <person name="Klenk H."/>
            <person name="Cheng J."/>
        </authorList>
    </citation>
    <scope>NUCLEOTIDE SEQUENCE [LARGE SCALE GENOMIC DNA]</scope>
    <source>
        <strain evidence="6">ATCC BAA-798 / YNP1</strain>
    </source>
</reference>
<dbReference type="eggNOG" id="COG3959">
    <property type="taxonomic scope" value="Bacteria"/>
</dbReference>
<dbReference type="RefSeq" id="WP_012875468.1">
    <property type="nucleotide sequence ID" value="NC_013525.1"/>
</dbReference>
<dbReference type="InterPro" id="IPR005474">
    <property type="entry name" value="Transketolase_N"/>
</dbReference>
<protein>
    <submittedName>
        <fullName evidence="5">Transketolase domain protein</fullName>
    </submittedName>
</protein>
<dbReference type="Gene3D" id="3.40.50.970">
    <property type="match status" value="1"/>
</dbReference>
<dbReference type="PANTHER" id="PTHR47514">
    <property type="entry name" value="TRANSKETOLASE N-TERMINAL SECTION-RELATED"/>
    <property type="match status" value="1"/>
</dbReference>
<dbReference type="Proteomes" id="UP000000323">
    <property type="component" value="Chromosome 1"/>
</dbReference>
<dbReference type="AlphaFoldDB" id="D1CCB9"/>
<keyword evidence="6" id="KW-1185">Reference proteome</keyword>